<dbReference type="VEuPathDB" id="AmoebaDB:NF0118520"/>
<accession>A0A6A5BW20</accession>
<dbReference type="AlphaFoldDB" id="A0A6A5BW20"/>
<organism evidence="1 2">
    <name type="scientific">Naegleria fowleri</name>
    <name type="common">Brain eating amoeba</name>
    <dbReference type="NCBI Taxonomy" id="5763"/>
    <lineage>
        <taxon>Eukaryota</taxon>
        <taxon>Discoba</taxon>
        <taxon>Heterolobosea</taxon>
        <taxon>Tetramitia</taxon>
        <taxon>Eutetramitia</taxon>
        <taxon>Vahlkampfiidae</taxon>
        <taxon>Naegleria</taxon>
    </lineage>
</organism>
<dbReference type="OrthoDB" id="10369803at2759"/>
<dbReference type="EMBL" id="VFQX01000029">
    <property type="protein sequence ID" value="KAF0978641.1"/>
    <property type="molecule type" value="Genomic_DNA"/>
</dbReference>
<comment type="caution">
    <text evidence="1">The sequence shown here is derived from an EMBL/GenBank/DDBJ whole genome shotgun (WGS) entry which is preliminary data.</text>
</comment>
<dbReference type="Proteomes" id="UP000444721">
    <property type="component" value="Unassembled WGS sequence"/>
</dbReference>
<evidence type="ECO:0000313" key="1">
    <source>
        <dbReference type="EMBL" id="KAF0978641.1"/>
    </source>
</evidence>
<gene>
    <name evidence="1" type="ORF">FDP41_002461</name>
</gene>
<proteinExistence type="predicted"/>
<keyword evidence="2" id="KW-1185">Reference proteome</keyword>
<dbReference type="GeneID" id="68109679"/>
<reference evidence="1 2" key="1">
    <citation type="journal article" date="2019" name="Sci. Rep.">
        <title>Nanopore sequencing improves the draft genome of the human pathogenic amoeba Naegleria fowleri.</title>
        <authorList>
            <person name="Liechti N."/>
            <person name="Schurch N."/>
            <person name="Bruggmann R."/>
            <person name="Wittwer M."/>
        </authorList>
    </citation>
    <scope>NUCLEOTIDE SEQUENCE [LARGE SCALE GENOMIC DNA]</scope>
    <source>
        <strain evidence="1 2">ATCC 30894</strain>
    </source>
</reference>
<evidence type="ECO:0000313" key="2">
    <source>
        <dbReference type="Proteomes" id="UP000444721"/>
    </source>
</evidence>
<name>A0A6A5BW20_NAEFO</name>
<sequence length="409" mass="47458">MRSSKELDTIYQNTKIIYFNFSNGFSLNSFTNRDSQPISMIVPRIVYAVFEGTENIIKGIPPSDNDTLLYGVLKIISMKLHEQYKQPVIIPLVLAFDEYQIATRHISDLHTKIQHKLGWYMRQLQFEDHILLFPAFGGTLNENDAKINPTDYTPATLPLPSLRSIDIKEIMQEMGLLALYERNREFWNAIGVVPRHLQWAIEVYNKKQELRIMVDIFNEDTVISNIYCNVTNIVQMQYGSDLENPTDYFVELALRTLSGLNQTKDDRLTKYILEGKIYSSDGFIGLPLVVIDILATKKDYIPKHVVSDFITATSKKPRWEIFEEMCIKTMTARFNVLFTINRSREVLFSGLFKGAHFKINTGFILLKTPTNLSWFIYGCLNDHISNDEKKRRYYSFQSLEQGKKESEGY</sequence>
<dbReference type="RefSeq" id="XP_044563354.1">
    <property type="nucleotide sequence ID" value="XM_044705658.1"/>
</dbReference>
<dbReference type="VEuPathDB" id="AmoebaDB:FDP41_002461"/>
<dbReference type="VEuPathDB" id="AmoebaDB:NfTy_041480"/>
<protein>
    <submittedName>
        <fullName evidence="1">Uncharacterized protein</fullName>
    </submittedName>
</protein>